<dbReference type="Gene3D" id="3.40.50.300">
    <property type="entry name" value="P-loop containing nucleotide triphosphate hydrolases"/>
    <property type="match status" value="1"/>
</dbReference>
<dbReference type="AlphaFoldDB" id="A0A1Q3E116"/>
<protein>
    <submittedName>
        <fullName evidence="1">Nephrocystin-partial</fullName>
    </submittedName>
</protein>
<accession>A0A1Q3E116</accession>
<dbReference type="EMBL" id="BDGU01000046">
    <property type="protein sequence ID" value="GAW00948.1"/>
    <property type="molecule type" value="Genomic_DNA"/>
</dbReference>
<organism evidence="1 2">
    <name type="scientific">Lentinula edodes</name>
    <name type="common">Shiitake mushroom</name>
    <name type="synonym">Lentinus edodes</name>
    <dbReference type="NCBI Taxonomy" id="5353"/>
    <lineage>
        <taxon>Eukaryota</taxon>
        <taxon>Fungi</taxon>
        <taxon>Dikarya</taxon>
        <taxon>Basidiomycota</taxon>
        <taxon>Agaricomycotina</taxon>
        <taxon>Agaricomycetes</taxon>
        <taxon>Agaricomycetidae</taxon>
        <taxon>Agaricales</taxon>
        <taxon>Marasmiineae</taxon>
        <taxon>Omphalotaceae</taxon>
        <taxon>Lentinula</taxon>
    </lineage>
</organism>
<name>A0A1Q3E116_LENED</name>
<keyword evidence="2" id="KW-1185">Reference proteome</keyword>
<gene>
    <name evidence="1" type="ORF">LENED_002510</name>
</gene>
<comment type="caution">
    <text evidence="1">The sequence shown here is derived from an EMBL/GenBank/DDBJ whole genome shotgun (WGS) entry which is preliminary data.</text>
</comment>
<reference evidence="1 2" key="1">
    <citation type="submission" date="2016-08" db="EMBL/GenBank/DDBJ databases">
        <authorList>
            <consortium name="Lentinula edodes genome sequencing consortium"/>
            <person name="Sakamoto Y."/>
            <person name="Nakade K."/>
            <person name="Sato S."/>
            <person name="Yoshida Y."/>
            <person name="Miyazaki K."/>
            <person name="Natsume S."/>
            <person name="Konno N."/>
        </authorList>
    </citation>
    <scope>NUCLEOTIDE SEQUENCE [LARGE SCALE GENOMIC DNA]</scope>
    <source>
        <strain evidence="1 2">NBRC 111202</strain>
    </source>
</reference>
<dbReference type="Proteomes" id="UP000188533">
    <property type="component" value="Unassembled WGS sequence"/>
</dbReference>
<dbReference type="InterPro" id="IPR027417">
    <property type="entry name" value="P-loop_NTPase"/>
</dbReference>
<evidence type="ECO:0000313" key="1">
    <source>
        <dbReference type="EMBL" id="GAW00948.1"/>
    </source>
</evidence>
<dbReference type="SUPFAM" id="SSF52540">
    <property type="entry name" value="P-loop containing nucleoside triphosphate hydrolases"/>
    <property type="match status" value="1"/>
</dbReference>
<sequence length="186" mass="21418">MIFQDKRSSEALGFKFRNLPSDFKYHHHLRKFKQMFSQAHDFTIPHGQFINIQGDQNHYYVAESQTVAQQAGYYQGMTHCPTSTSKFTGREDILATLDLFFNSSLPNNSRGIQKCFLLYGLGGAGKTQVALEFQRRFKERFTKIYFITANTEDSIQASFYDIAMDNGVVDAQEWKNTSLPVIMEIL</sequence>
<reference evidence="1 2" key="2">
    <citation type="submission" date="2017-02" db="EMBL/GenBank/DDBJ databases">
        <title>A genome survey and senescence transcriptome analysis in Lentinula edodes.</title>
        <authorList>
            <person name="Sakamoto Y."/>
            <person name="Nakade K."/>
            <person name="Sato S."/>
            <person name="Yoshida Y."/>
            <person name="Miyazaki K."/>
            <person name="Natsume S."/>
            <person name="Konno N."/>
        </authorList>
    </citation>
    <scope>NUCLEOTIDE SEQUENCE [LARGE SCALE GENOMIC DNA]</scope>
    <source>
        <strain evidence="1 2">NBRC 111202</strain>
    </source>
</reference>
<proteinExistence type="predicted"/>
<dbReference type="STRING" id="5353.A0A1Q3E116"/>
<evidence type="ECO:0000313" key="2">
    <source>
        <dbReference type="Proteomes" id="UP000188533"/>
    </source>
</evidence>